<dbReference type="Proteomes" id="UP000008694">
    <property type="component" value="Unassembled WGS sequence"/>
</dbReference>
<dbReference type="Pfam" id="PF14543">
    <property type="entry name" value="TAXi_N"/>
    <property type="match status" value="1"/>
</dbReference>
<dbReference type="SUPFAM" id="SSF50630">
    <property type="entry name" value="Acid proteases"/>
    <property type="match status" value="1"/>
</dbReference>
<dbReference type="MEROPS" id="A01.A35"/>
<feature type="transmembrane region" description="Helical" evidence="2">
    <location>
        <begin position="6"/>
        <end position="25"/>
    </location>
</feature>
<protein>
    <submittedName>
        <fullName evidence="4">Predicted protein</fullName>
    </submittedName>
</protein>
<dbReference type="PROSITE" id="PS00141">
    <property type="entry name" value="ASP_PROTEASE"/>
    <property type="match status" value="1"/>
</dbReference>
<dbReference type="InterPro" id="IPR032861">
    <property type="entry name" value="TAXi_N"/>
</dbReference>
<keyword evidence="2" id="KW-0472">Membrane</keyword>
<dbReference type="GO" id="GO:0006508">
    <property type="term" value="P:proteolysis"/>
    <property type="evidence" value="ECO:0007669"/>
    <property type="project" value="InterPro"/>
</dbReference>
<evidence type="ECO:0000259" key="3">
    <source>
        <dbReference type="PROSITE" id="PS51767"/>
    </source>
</evidence>
<dbReference type="STRING" id="81972.D7MI18"/>
<dbReference type="InterPro" id="IPR034164">
    <property type="entry name" value="Pepsin-like_dom"/>
</dbReference>
<keyword evidence="2" id="KW-1133">Transmembrane helix</keyword>
<dbReference type="PANTHER" id="PTHR13683">
    <property type="entry name" value="ASPARTYL PROTEASES"/>
    <property type="match status" value="1"/>
</dbReference>
<organism evidence="5">
    <name type="scientific">Arabidopsis lyrata subsp. lyrata</name>
    <name type="common">Lyre-leaved rock-cress</name>
    <dbReference type="NCBI Taxonomy" id="81972"/>
    <lineage>
        <taxon>Eukaryota</taxon>
        <taxon>Viridiplantae</taxon>
        <taxon>Streptophyta</taxon>
        <taxon>Embryophyta</taxon>
        <taxon>Tracheophyta</taxon>
        <taxon>Spermatophyta</taxon>
        <taxon>Magnoliopsida</taxon>
        <taxon>eudicotyledons</taxon>
        <taxon>Gunneridae</taxon>
        <taxon>Pentapetalae</taxon>
        <taxon>rosids</taxon>
        <taxon>malvids</taxon>
        <taxon>Brassicales</taxon>
        <taxon>Brassicaceae</taxon>
        <taxon>Camelineae</taxon>
        <taxon>Arabidopsis</taxon>
    </lineage>
</organism>
<dbReference type="HOGENOM" id="CLU_005738_7_0_1"/>
<gene>
    <name evidence="4" type="ORF">ARALYDRAFT_659179</name>
</gene>
<dbReference type="AlphaFoldDB" id="D7MI18"/>
<dbReference type="EMBL" id="GL348719">
    <property type="protein sequence ID" value="EFH46736.1"/>
    <property type="molecule type" value="Genomic_DNA"/>
</dbReference>
<dbReference type="PROSITE" id="PS51767">
    <property type="entry name" value="PEPTIDASE_A1"/>
    <property type="match status" value="1"/>
</dbReference>
<dbReference type="CDD" id="cd05471">
    <property type="entry name" value="pepsin_like"/>
    <property type="match status" value="1"/>
</dbReference>
<dbReference type="PANTHER" id="PTHR13683:SF856">
    <property type="entry name" value="EUKARYOTIC ASPARTYL PROTEASE FAMILY PROTEIN"/>
    <property type="match status" value="1"/>
</dbReference>
<evidence type="ECO:0000256" key="2">
    <source>
        <dbReference type="SAM" id="Phobius"/>
    </source>
</evidence>
<accession>D7MI18</accession>
<dbReference type="InterPro" id="IPR001969">
    <property type="entry name" value="Aspartic_peptidase_AS"/>
</dbReference>
<dbReference type="Gene3D" id="2.40.70.10">
    <property type="entry name" value="Acid Proteases"/>
    <property type="match status" value="1"/>
</dbReference>
<keyword evidence="5" id="KW-1185">Reference proteome</keyword>
<dbReference type="Gramene" id="Al_scaffold_0007_3234">
    <property type="protein sequence ID" value="Al_scaffold_0007_3234"/>
    <property type="gene ID" value="Al_scaffold_0007_3234"/>
</dbReference>
<evidence type="ECO:0000313" key="4">
    <source>
        <dbReference type="EMBL" id="EFH46736.1"/>
    </source>
</evidence>
<evidence type="ECO:0000256" key="1">
    <source>
        <dbReference type="ARBA" id="ARBA00007447"/>
    </source>
</evidence>
<evidence type="ECO:0000313" key="5">
    <source>
        <dbReference type="Proteomes" id="UP000008694"/>
    </source>
</evidence>
<dbReference type="InterPro" id="IPR033121">
    <property type="entry name" value="PEPTIDASE_A1"/>
</dbReference>
<dbReference type="GO" id="GO:0004190">
    <property type="term" value="F:aspartic-type endopeptidase activity"/>
    <property type="evidence" value="ECO:0007669"/>
    <property type="project" value="InterPro"/>
</dbReference>
<dbReference type="InterPro" id="IPR001461">
    <property type="entry name" value="Aspartic_peptidase_A1"/>
</dbReference>
<proteinExistence type="inferred from homology"/>
<comment type="similarity">
    <text evidence="1">Belongs to the peptidase A1 family.</text>
</comment>
<feature type="domain" description="Peptidase A1" evidence="3">
    <location>
        <begin position="82"/>
        <end position="287"/>
    </location>
</feature>
<dbReference type="InterPro" id="IPR021109">
    <property type="entry name" value="Peptidase_aspartic_dom_sf"/>
</dbReference>
<sequence>MDKTWISLPRLIIVAIFVMVWGYEYEGTVRPLKRMIPPSHELDLTQLGAFDSARHGRMLQSHVHGAFSFPVERGTNPISRIYYTTLQIGTPPREFNVVIDTGSDVLWVSCISCVGCPLQNVTFFDPGASSSAVKLACSDKRCFSDLHKKSGCSPLEYKVEYSDGSFTSGYYISDLISFETVMSSNLTVKSSAPFVFGCSNLHAGLISLPETSIHGIVGLGKGRLLVVSQLSSQRLAPEVFSLCLSGGQEGGGVIILGENRLPNTVYTPLVRSQTHYNVNLKTFAVND</sequence>
<dbReference type="eggNOG" id="KOG1339">
    <property type="taxonomic scope" value="Eukaryota"/>
</dbReference>
<keyword evidence="2" id="KW-0812">Transmembrane</keyword>
<reference evidence="5" key="1">
    <citation type="journal article" date="2011" name="Nat. Genet.">
        <title>The Arabidopsis lyrata genome sequence and the basis of rapid genome size change.</title>
        <authorList>
            <person name="Hu T.T."/>
            <person name="Pattyn P."/>
            <person name="Bakker E.G."/>
            <person name="Cao J."/>
            <person name="Cheng J.-F."/>
            <person name="Clark R.M."/>
            <person name="Fahlgren N."/>
            <person name="Fawcett J.A."/>
            <person name="Grimwood J."/>
            <person name="Gundlach H."/>
            <person name="Haberer G."/>
            <person name="Hollister J.D."/>
            <person name="Ossowski S."/>
            <person name="Ottilar R.P."/>
            <person name="Salamov A.A."/>
            <person name="Schneeberger K."/>
            <person name="Spannagl M."/>
            <person name="Wang X."/>
            <person name="Yang L."/>
            <person name="Nasrallah M.E."/>
            <person name="Bergelson J."/>
            <person name="Carrington J.C."/>
            <person name="Gaut B.S."/>
            <person name="Schmutz J."/>
            <person name="Mayer K.F.X."/>
            <person name="Van de Peer Y."/>
            <person name="Grigoriev I.V."/>
            <person name="Nordborg M."/>
            <person name="Weigel D."/>
            <person name="Guo Y.-L."/>
        </authorList>
    </citation>
    <scope>NUCLEOTIDE SEQUENCE [LARGE SCALE GENOMIC DNA]</scope>
    <source>
        <strain evidence="5">cv. MN47</strain>
    </source>
</reference>
<feature type="non-terminal residue" evidence="4">
    <location>
        <position position="287"/>
    </location>
</feature>
<name>D7MI18_ARALL</name>